<dbReference type="InterPro" id="IPR002035">
    <property type="entry name" value="VWF_A"/>
</dbReference>
<organism evidence="4 5">
    <name type="scientific">Janibacter indicus</name>
    <dbReference type="NCBI Taxonomy" id="857417"/>
    <lineage>
        <taxon>Bacteria</taxon>
        <taxon>Bacillati</taxon>
        <taxon>Actinomycetota</taxon>
        <taxon>Actinomycetes</taxon>
        <taxon>Micrococcales</taxon>
        <taxon>Intrasporangiaceae</taxon>
        <taxon>Janibacter</taxon>
    </lineage>
</organism>
<protein>
    <recommendedName>
        <fullName evidence="3">VWFA domain-containing protein</fullName>
    </recommendedName>
</protein>
<feature type="transmembrane region" description="Helical" evidence="2">
    <location>
        <begin position="46"/>
        <end position="65"/>
    </location>
</feature>
<dbReference type="PROSITE" id="PS50234">
    <property type="entry name" value="VWFA"/>
    <property type="match status" value="1"/>
</dbReference>
<dbReference type="Proteomes" id="UP000182938">
    <property type="component" value="Chromosome"/>
</dbReference>
<dbReference type="CDD" id="cd00198">
    <property type="entry name" value="vWFA"/>
    <property type="match status" value="1"/>
</dbReference>
<proteinExistence type="predicted"/>
<name>A0A1L3MKK4_9MICO</name>
<accession>A0A1L3MKK4</accession>
<feature type="region of interest" description="Disordered" evidence="1">
    <location>
        <begin position="221"/>
        <end position="246"/>
    </location>
</feature>
<reference evidence="4 5" key="1">
    <citation type="submission" date="2015-11" db="EMBL/GenBank/DDBJ databases">
        <authorList>
            <person name="Zhang Y."/>
            <person name="Guo Z."/>
        </authorList>
    </citation>
    <scope>NUCLEOTIDE SEQUENCE [LARGE SCALE GENOMIC DNA]</scope>
    <source>
        <strain evidence="4 5">YFY001</strain>
    </source>
</reference>
<evidence type="ECO:0000313" key="5">
    <source>
        <dbReference type="Proteomes" id="UP000182938"/>
    </source>
</evidence>
<dbReference type="SUPFAM" id="SSF53300">
    <property type="entry name" value="vWA-like"/>
    <property type="match status" value="1"/>
</dbReference>
<evidence type="ECO:0000259" key="3">
    <source>
        <dbReference type="PROSITE" id="PS50234"/>
    </source>
</evidence>
<evidence type="ECO:0000256" key="1">
    <source>
        <dbReference type="SAM" id="MobiDB-lite"/>
    </source>
</evidence>
<dbReference type="EMBL" id="CP013290">
    <property type="protein sequence ID" value="APH02868.1"/>
    <property type="molecule type" value="Genomic_DNA"/>
</dbReference>
<gene>
    <name evidence="4" type="ORF">ASJ30_16105</name>
</gene>
<dbReference type="AlphaFoldDB" id="A0A1L3MKK4"/>
<keyword evidence="5" id="KW-1185">Reference proteome</keyword>
<keyword evidence="2" id="KW-0812">Transmembrane</keyword>
<keyword evidence="2" id="KW-1133">Transmembrane helix</keyword>
<feature type="transmembrane region" description="Helical" evidence="2">
    <location>
        <begin position="297"/>
        <end position="315"/>
    </location>
</feature>
<dbReference type="InterPro" id="IPR036465">
    <property type="entry name" value="vWFA_dom_sf"/>
</dbReference>
<feature type="domain" description="VWFA" evidence="3">
    <location>
        <begin position="74"/>
        <end position="197"/>
    </location>
</feature>
<sequence>MEVAPMSWHPVLPWPIVVVLGLLLVGFTLWRLLVDSHHRVRWGLRLAIAVAMVVALMGPAVNGAIARQAASDVSVFFVVDTTTSAMARDHNGEKTRLEGYREDMAKIQEEMPGARFAIITFDYTARVTMPLTTDTNALKTAANNLRAENSLYSGGSSVTVAQERLKLTLEGAKKRQPERSRVVFYLGDGEQTASEEPAPFDLGDLVDGGAVLGYGTEAGGRMASTSADGTTGEDIKDSQGNPGVSKIDEKRLEEIADQLGVPYTHRAGGDIAPALEDADPGTTVEGEGAAIETYTSLIWVFALLMSLLLLIDLFVTTREIGRLRRVEAGGTP</sequence>
<dbReference type="Pfam" id="PF13519">
    <property type="entry name" value="VWA_2"/>
    <property type="match status" value="1"/>
</dbReference>
<keyword evidence="2" id="KW-0472">Membrane</keyword>
<dbReference type="Gene3D" id="3.40.50.410">
    <property type="entry name" value="von Willebrand factor, type A domain"/>
    <property type="match status" value="1"/>
</dbReference>
<feature type="transmembrane region" description="Helical" evidence="2">
    <location>
        <begin position="12"/>
        <end position="34"/>
    </location>
</feature>
<dbReference type="KEGG" id="jte:ASJ30_16105"/>
<evidence type="ECO:0000313" key="4">
    <source>
        <dbReference type="EMBL" id="APH02868.1"/>
    </source>
</evidence>
<evidence type="ECO:0000256" key="2">
    <source>
        <dbReference type="SAM" id="Phobius"/>
    </source>
</evidence>